<feature type="chain" id="PRO_5002435234" evidence="1">
    <location>
        <begin position="21"/>
        <end position="80"/>
    </location>
</feature>
<organism evidence="2">
    <name type="scientific">Anguilla anguilla</name>
    <name type="common">European freshwater eel</name>
    <name type="synonym">Muraena anguilla</name>
    <dbReference type="NCBI Taxonomy" id="7936"/>
    <lineage>
        <taxon>Eukaryota</taxon>
        <taxon>Metazoa</taxon>
        <taxon>Chordata</taxon>
        <taxon>Craniata</taxon>
        <taxon>Vertebrata</taxon>
        <taxon>Euteleostomi</taxon>
        <taxon>Actinopterygii</taxon>
        <taxon>Neopterygii</taxon>
        <taxon>Teleostei</taxon>
        <taxon>Anguilliformes</taxon>
        <taxon>Anguillidae</taxon>
        <taxon>Anguilla</taxon>
    </lineage>
</organism>
<keyword evidence="1" id="KW-0732">Signal</keyword>
<feature type="signal peptide" evidence="1">
    <location>
        <begin position="1"/>
        <end position="20"/>
    </location>
</feature>
<evidence type="ECO:0000313" key="2">
    <source>
        <dbReference type="EMBL" id="JAI03252.1"/>
    </source>
</evidence>
<dbReference type="AlphaFoldDB" id="A0A0E9XLI3"/>
<reference evidence="2" key="1">
    <citation type="submission" date="2014-11" db="EMBL/GenBank/DDBJ databases">
        <authorList>
            <person name="Amaro Gonzalez C."/>
        </authorList>
    </citation>
    <scope>NUCLEOTIDE SEQUENCE</scope>
</reference>
<evidence type="ECO:0000256" key="1">
    <source>
        <dbReference type="SAM" id="SignalP"/>
    </source>
</evidence>
<sequence>MLVFQMLLVNYFCWFHKCITESANMLYEIKPFSIKKTKQKHKCSPKLCIFLWLYARDLITDISKVDTLRIVRKQISDCGH</sequence>
<proteinExistence type="predicted"/>
<dbReference type="EMBL" id="GBXM01005326">
    <property type="protein sequence ID" value="JAI03252.1"/>
    <property type="molecule type" value="Transcribed_RNA"/>
</dbReference>
<reference evidence="2" key="2">
    <citation type="journal article" date="2015" name="Fish Shellfish Immunol.">
        <title>Early steps in the European eel (Anguilla anguilla)-Vibrio vulnificus interaction in the gills: Role of the RtxA13 toxin.</title>
        <authorList>
            <person name="Callol A."/>
            <person name="Pajuelo D."/>
            <person name="Ebbesson L."/>
            <person name="Teles M."/>
            <person name="MacKenzie S."/>
            <person name="Amaro C."/>
        </authorList>
    </citation>
    <scope>NUCLEOTIDE SEQUENCE</scope>
</reference>
<accession>A0A0E9XLI3</accession>
<name>A0A0E9XLI3_ANGAN</name>
<protein>
    <submittedName>
        <fullName evidence="2">Uncharacterized protein</fullName>
    </submittedName>
</protein>